<organism evidence="1">
    <name type="scientific">bioreactor metagenome</name>
    <dbReference type="NCBI Taxonomy" id="1076179"/>
    <lineage>
        <taxon>unclassified sequences</taxon>
        <taxon>metagenomes</taxon>
        <taxon>ecological metagenomes</taxon>
    </lineage>
</organism>
<comment type="caution">
    <text evidence="1">The sequence shown here is derived from an EMBL/GenBank/DDBJ whole genome shotgun (WGS) entry which is preliminary data.</text>
</comment>
<name>A0A645I9Y9_9ZZZZ</name>
<proteinExistence type="predicted"/>
<dbReference type="Pfam" id="PF05582">
    <property type="entry name" value="Peptidase_U57"/>
    <property type="match status" value="1"/>
</dbReference>
<dbReference type="AlphaFoldDB" id="A0A645I9Y9"/>
<sequence length="197" mass="21916">MVGGSGEEKDYFELPGSVLHLDGDKDYLDICRTTYHQLGIKANTIPVPEKKQPELVAGYLKQYKPNILILTGHDGLIKNNKEFRDVKNYRHSRYFVEAVTKAREYEPNKDNLIIFAGACQSHYEALIEAGANFASSPGRVLIHAFDPVFLAEKLAYTSIFDVLSLRDILSNTITGTEGVGGIETRGCLRLGFPKGSY</sequence>
<protein>
    <submittedName>
        <fullName evidence="1">Sporulation-specific protease YabG</fullName>
        <ecNumber evidence="1">3.4.-.-</ecNumber>
    </submittedName>
</protein>
<accession>A0A645I9Y9</accession>
<gene>
    <name evidence="1" type="primary">yabG_9</name>
    <name evidence="1" type="ORF">SDC9_195225</name>
</gene>
<dbReference type="EMBL" id="VSSQ01109254">
    <property type="protein sequence ID" value="MPN47622.1"/>
    <property type="molecule type" value="Genomic_DNA"/>
</dbReference>
<dbReference type="InterPro" id="IPR008764">
    <property type="entry name" value="Peptidase_U57"/>
</dbReference>
<dbReference type="GO" id="GO:0006508">
    <property type="term" value="P:proteolysis"/>
    <property type="evidence" value="ECO:0007669"/>
    <property type="project" value="UniProtKB-KW"/>
</dbReference>
<dbReference type="EC" id="3.4.-.-" evidence="1"/>
<dbReference type="NCBIfam" id="TIGR02855">
    <property type="entry name" value="spore_yabG"/>
    <property type="match status" value="1"/>
</dbReference>
<keyword evidence="1" id="KW-0378">Hydrolase</keyword>
<evidence type="ECO:0000313" key="1">
    <source>
        <dbReference type="EMBL" id="MPN47622.1"/>
    </source>
</evidence>
<reference evidence="1" key="1">
    <citation type="submission" date="2019-08" db="EMBL/GenBank/DDBJ databases">
        <authorList>
            <person name="Kucharzyk K."/>
            <person name="Murdoch R.W."/>
            <person name="Higgins S."/>
            <person name="Loffler F."/>
        </authorList>
    </citation>
    <scope>NUCLEOTIDE SEQUENCE</scope>
</reference>
<keyword evidence="1" id="KW-0645">Protease</keyword>
<dbReference type="GO" id="GO:0008233">
    <property type="term" value="F:peptidase activity"/>
    <property type="evidence" value="ECO:0007669"/>
    <property type="project" value="UniProtKB-KW"/>
</dbReference>